<sequence>MDPSVHEKHRIVLRAQTGKKQRSEEKMRQIKEAVAGHPGVLQRGFDSSELNEDTIENIATRTSQSISTPDRRSALLAGHRSSMPTFGVRR</sequence>
<name>A0AAV2Z4W0_9STRA</name>
<dbReference type="EMBL" id="DAKRPA010000058">
    <property type="protein sequence ID" value="DBA00782.1"/>
    <property type="molecule type" value="Genomic_DNA"/>
</dbReference>
<keyword evidence="3" id="KW-1185">Reference proteome</keyword>
<dbReference type="AlphaFoldDB" id="A0AAV2Z4W0"/>
<proteinExistence type="predicted"/>
<dbReference type="Proteomes" id="UP001146120">
    <property type="component" value="Unassembled WGS sequence"/>
</dbReference>
<protein>
    <submittedName>
        <fullName evidence="2">Uncharacterized protein</fullName>
    </submittedName>
</protein>
<accession>A0AAV2Z4W0</accession>
<evidence type="ECO:0000313" key="2">
    <source>
        <dbReference type="EMBL" id="DBA00782.1"/>
    </source>
</evidence>
<gene>
    <name evidence="2" type="ORF">N0F65_004687</name>
</gene>
<reference evidence="2" key="1">
    <citation type="submission" date="2022-11" db="EMBL/GenBank/DDBJ databases">
        <authorList>
            <person name="Morgan W.R."/>
            <person name="Tartar A."/>
        </authorList>
    </citation>
    <scope>NUCLEOTIDE SEQUENCE</scope>
    <source>
        <strain evidence="2">ARSEF 373</strain>
    </source>
</reference>
<evidence type="ECO:0000256" key="1">
    <source>
        <dbReference type="SAM" id="MobiDB-lite"/>
    </source>
</evidence>
<evidence type="ECO:0000313" key="3">
    <source>
        <dbReference type="Proteomes" id="UP001146120"/>
    </source>
</evidence>
<comment type="caution">
    <text evidence="2">The sequence shown here is derived from an EMBL/GenBank/DDBJ whole genome shotgun (WGS) entry which is preliminary data.</text>
</comment>
<reference evidence="2" key="2">
    <citation type="journal article" date="2023" name="Microbiol Resour">
        <title>Decontamination and Annotation of the Draft Genome Sequence of the Oomycete Lagenidium giganteum ARSEF 373.</title>
        <authorList>
            <person name="Morgan W.R."/>
            <person name="Tartar A."/>
        </authorList>
    </citation>
    <scope>NUCLEOTIDE SEQUENCE</scope>
    <source>
        <strain evidence="2">ARSEF 373</strain>
    </source>
</reference>
<feature type="region of interest" description="Disordered" evidence="1">
    <location>
        <begin position="62"/>
        <end position="90"/>
    </location>
</feature>
<organism evidence="2 3">
    <name type="scientific">Lagenidium giganteum</name>
    <dbReference type="NCBI Taxonomy" id="4803"/>
    <lineage>
        <taxon>Eukaryota</taxon>
        <taxon>Sar</taxon>
        <taxon>Stramenopiles</taxon>
        <taxon>Oomycota</taxon>
        <taxon>Peronosporomycetes</taxon>
        <taxon>Pythiales</taxon>
        <taxon>Pythiaceae</taxon>
    </lineage>
</organism>